<dbReference type="InterPro" id="IPR043519">
    <property type="entry name" value="NT_sf"/>
</dbReference>
<accession>A0A852Z0F9</accession>
<dbReference type="InterPro" id="IPR007344">
    <property type="entry name" value="GrpB/CoaE"/>
</dbReference>
<name>A0A852Z0F9_9ACTN</name>
<dbReference type="RefSeq" id="WP_179535197.1">
    <property type="nucleotide sequence ID" value="NZ_JACBYW010000003.1"/>
</dbReference>
<dbReference type="PANTHER" id="PTHR34822">
    <property type="entry name" value="GRPB DOMAIN PROTEIN (AFU_ORTHOLOGUE AFUA_1G01530)"/>
    <property type="match status" value="1"/>
</dbReference>
<gene>
    <name evidence="1" type="ORF">FHR84_002070</name>
</gene>
<keyword evidence="2" id="KW-1185">Reference proteome</keyword>
<proteinExistence type="predicted"/>
<dbReference type="EMBL" id="JACBYW010000003">
    <property type="protein sequence ID" value="NYH78745.1"/>
    <property type="molecule type" value="Genomic_DNA"/>
</dbReference>
<dbReference type="SUPFAM" id="SSF81301">
    <property type="entry name" value="Nucleotidyltransferase"/>
    <property type="match status" value="1"/>
</dbReference>
<organism evidence="1 2">
    <name type="scientific">Actinopolyspora biskrensis</name>
    <dbReference type="NCBI Taxonomy" id="1470178"/>
    <lineage>
        <taxon>Bacteria</taxon>
        <taxon>Bacillati</taxon>
        <taxon>Actinomycetota</taxon>
        <taxon>Actinomycetes</taxon>
        <taxon>Actinopolysporales</taxon>
        <taxon>Actinopolysporaceae</taxon>
        <taxon>Actinopolyspora</taxon>
    </lineage>
</organism>
<sequence>MDEDVELIGGVEKRDIRVVEYDPAWPERFRAERERIAAALGTTARRIEHIGSTAVPGLAAKPVVDIGVSVPDVSAEETCLGPLREAGYQLRVREPGHRMLRTPARDVHVHVCDVGSAWERAHLLFRDRLRGDESDRARYAQLKRELAGREWADMNAYADAKGPLIDEILARAEAWARSRGWTPDR</sequence>
<dbReference type="GO" id="GO:0016740">
    <property type="term" value="F:transferase activity"/>
    <property type="evidence" value="ECO:0007669"/>
    <property type="project" value="UniProtKB-KW"/>
</dbReference>
<dbReference type="AlphaFoldDB" id="A0A852Z0F9"/>
<evidence type="ECO:0000313" key="1">
    <source>
        <dbReference type="EMBL" id="NYH78745.1"/>
    </source>
</evidence>
<evidence type="ECO:0000313" key="2">
    <source>
        <dbReference type="Proteomes" id="UP000548304"/>
    </source>
</evidence>
<dbReference type="PANTHER" id="PTHR34822:SF1">
    <property type="entry name" value="GRPB FAMILY PROTEIN"/>
    <property type="match status" value="1"/>
</dbReference>
<reference evidence="1 2" key="1">
    <citation type="submission" date="2020-07" db="EMBL/GenBank/DDBJ databases">
        <title>Genomic Encyclopedia of Type Strains, Phase III (KMG-III): the genomes of soil and plant-associated and newly described type strains.</title>
        <authorList>
            <person name="Whitman W."/>
        </authorList>
    </citation>
    <scope>NUCLEOTIDE SEQUENCE [LARGE SCALE GENOMIC DNA]</scope>
    <source>
        <strain evidence="1 2">CECT 8576</strain>
    </source>
</reference>
<dbReference type="Gene3D" id="3.30.460.10">
    <property type="entry name" value="Beta Polymerase, domain 2"/>
    <property type="match status" value="1"/>
</dbReference>
<comment type="caution">
    <text evidence="1">The sequence shown here is derived from an EMBL/GenBank/DDBJ whole genome shotgun (WGS) entry which is preliminary data.</text>
</comment>
<dbReference type="Pfam" id="PF04229">
    <property type="entry name" value="GrpB"/>
    <property type="match status" value="1"/>
</dbReference>
<keyword evidence="1" id="KW-0808">Transferase</keyword>
<dbReference type="Proteomes" id="UP000548304">
    <property type="component" value="Unassembled WGS sequence"/>
</dbReference>
<protein>
    <submittedName>
        <fullName evidence="1">GrpB-like predicted nucleotidyltransferase (UPF0157 family)</fullName>
    </submittedName>
</protein>